<dbReference type="Gene3D" id="1.10.1660.10">
    <property type="match status" value="1"/>
</dbReference>
<gene>
    <name evidence="3" type="ORF">A2024_06575</name>
</gene>
<dbReference type="EMBL" id="MFFM01000012">
    <property type="protein sequence ID" value="OGF13800.1"/>
    <property type="molecule type" value="Genomic_DNA"/>
</dbReference>
<dbReference type="SMART" id="SM00422">
    <property type="entry name" value="HTH_MERR"/>
    <property type="match status" value="1"/>
</dbReference>
<dbReference type="GO" id="GO:0003677">
    <property type="term" value="F:DNA binding"/>
    <property type="evidence" value="ECO:0007669"/>
    <property type="project" value="UniProtKB-KW"/>
</dbReference>
<keyword evidence="1" id="KW-0238">DNA-binding</keyword>
<dbReference type="InterPro" id="IPR009061">
    <property type="entry name" value="DNA-bd_dom_put_sf"/>
</dbReference>
<dbReference type="PRINTS" id="PR00040">
    <property type="entry name" value="HTHMERR"/>
</dbReference>
<proteinExistence type="predicted"/>
<dbReference type="PROSITE" id="PS00552">
    <property type="entry name" value="HTH_MERR_1"/>
    <property type="match status" value="1"/>
</dbReference>
<dbReference type="GO" id="GO:0003700">
    <property type="term" value="F:DNA-binding transcription factor activity"/>
    <property type="evidence" value="ECO:0007669"/>
    <property type="project" value="InterPro"/>
</dbReference>
<evidence type="ECO:0000313" key="4">
    <source>
        <dbReference type="Proteomes" id="UP000177230"/>
    </source>
</evidence>
<dbReference type="PANTHER" id="PTHR30204:SF58">
    <property type="entry name" value="HTH-TYPE TRANSCRIPTIONAL REGULATOR YFMP"/>
    <property type="match status" value="1"/>
</dbReference>
<dbReference type="AlphaFoldDB" id="A0A1F5RH76"/>
<dbReference type="SUPFAM" id="SSF46955">
    <property type="entry name" value="Putative DNA-binding domain"/>
    <property type="match status" value="1"/>
</dbReference>
<evidence type="ECO:0000259" key="2">
    <source>
        <dbReference type="PROSITE" id="PS50937"/>
    </source>
</evidence>
<dbReference type="InterPro" id="IPR047057">
    <property type="entry name" value="MerR_fam"/>
</dbReference>
<dbReference type="PROSITE" id="PS50937">
    <property type="entry name" value="HTH_MERR_2"/>
    <property type="match status" value="1"/>
</dbReference>
<dbReference type="PANTHER" id="PTHR30204">
    <property type="entry name" value="REDOX-CYCLING DRUG-SENSING TRANSCRIPTIONAL ACTIVATOR SOXR"/>
    <property type="match status" value="1"/>
</dbReference>
<comment type="caution">
    <text evidence="3">The sequence shown here is derived from an EMBL/GenBank/DDBJ whole genome shotgun (WGS) entry which is preliminary data.</text>
</comment>
<accession>A0A1F5RH76</accession>
<evidence type="ECO:0000256" key="1">
    <source>
        <dbReference type="ARBA" id="ARBA00023125"/>
    </source>
</evidence>
<dbReference type="InterPro" id="IPR000551">
    <property type="entry name" value="MerR-type_HTH_dom"/>
</dbReference>
<dbReference type="Proteomes" id="UP000177230">
    <property type="component" value="Unassembled WGS sequence"/>
</dbReference>
<reference evidence="3 4" key="1">
    <citation type="journal article" date="2016" name="Nat. Commun.">
        <title>Thousands of microbial genomes shed light on interconnected biogeochemical processes in an aquifer system.</title>
        <authorList>
            <person name="Anantharaman K."/>
            <person name="Brown C.T."/>
            <person name="Hug L.A."/>
            <person name="Sharon I."/>
            <person name="Castelle C.J."/>
            <person name="Probst A.J."/>
            <person name="Thomas B.C."/>
            <person name="Singh A."/>
            <person name="Wilkins M.J."/>
            <person name="Karaoz U."/>
            <person name="Brodie E.L."/>
            <person name="Williams K.H."/>
            <person name="Hubbard S.S."/>
            <person name="Banfield J.F."/>
        </authorList>
    </citation>
    <scope>NUCLEOTIDE SEQUENCE [LARGE SCALE GENOMIC DNA]</scope>
</reference>
<feature type="domain" description="HTH merR-type" evidence="2">
    <location>
        <begin position="10"/>
        <end position="79"/>
    </location>
</feature>
<organism evidence="3 4">
    <name type="scientific">Candidatus Edwardsbacteria bacterium GWF2_54_11</name>
    <dbReference type="NCBI Taxonomy" id="1817851"/>
    <lineage>
        <taxon>Bacteria</taxon>
        <taxon>Candidatus Edwardsiibacteriota</taxon>
    </lineage>
</organism>
<name>A0A1F5RH76_9BACT</name>
<dbReference type="Pfam" id="PF13411">
    <property type="entry name" value="MerR_1"/>
    <property type="match status" value="1"/>
</dbReference>
<protein>
    <recommendedName>
        <fullName evidence="2">HTH merR-type domain-containing protein</fullName>
    </recommendedName>
</protein>
<evidence type="ECO:0000313" key="3">
    <source>
        <dbReference type="EMBL" id="OGF13800.1"/>
    </source>
</evidence>
<sequence length="101" mass="11662">MPELHPQTPLYSISVAARLVGLHQQTLRMYERLGLVSPARISGRIRLYSQADIEEIEYIVYLVRVKRVNLAGVRLILEMVEDPRQTIDNLRKEHQAPIDAE</sequence>